<dbReference type="AlphaFoldDB" id="A0A8K0GVU0"/>
<dbReference type="OrthoDB" id="1907500at2759"/>
<dbReference type="EMBL" id="VOIH02000008">
    <property type="protein sequence ID" value="KAF3439303.1"/>
    <property type="molecule type" value="Genomic_DNA"/>
</dbReference>
<evidence type="ECO:0000313" key="2">
    <source>
        <dbReference type="Proteomes" id="UP000796880"/>
    </source>
</evidence>
<name>A0A8K0GVU0_9ROSA</name>
<organism evidence="1 2">
    <name type="scientific">Rhamnella rubrinervis</name>
    <dbReference type="NCBI Taxonomy" id="2594499"/>
    <lineage>
        <taxon>Eukaryota</taxon>
        <taxon>Viridiplantae</taxon>
        <taxon>Streptophyta</taxon>
        <taxon>Embryophyta</taxon>
        <taxon>Tracheophyta</taxon>
        <taxon>Spermatophyta</taxon>
        <taxon>Magnoliopsida</taxon>
        <taxon>eudicotyledons</taxon>
        <taxon>Gunneridae</taxon>
        <taxon>Pentapetalae</taxon>
        <taxon>rosids</taxon>
        <taxon>fabids</taxon>
        <taxon>Rosales</taxon>
        <taxon>Rhamnaceae</taxon>
        <taxon>rhamnoid group</taxon>
        <taxon>Rhamneae</taxon>
        <taxon>Rhamnella</taxon>
    </lineage>
</organism>
<dbReference type="InterPro" id="IPR045282">
    <property type="entry name" value="At4g08330-like"/>
</dbReference>
<protein>
    <submittedName>
        <fullName evidence="1">Uncharacterized protein</fullName>
    </submittedName>
</protein>
<keyword evidence="2" id="KW-1185">Reference proteome</keyword>
<dbReference type="PANTHER" id="PTHR33674:SF10">
    <property type="entry name" value="YIPPEE DOMAIN-CONTAINING PROTEIN"/>
    <property type="match status" value="1"/>
</dbReference>
<reference evidence="1" key="1">
    <citation type="submission" date="2020-03" db="EMBL/GenBank/DDBJ databases">
        <title>A high-quality chromosome-level genome assembly of a woody plant with both climbing and erect habits, Rhamnella rubrinervis.</title>
        <authorList>
            <person name="Lu Z."/>
            <person name="Yang Y."/>
            <person name="Zhu X."/>
            <person name="Sun Y."/>
        </authorList>
    </citation>
    <scope>NUCLEOTIDE SEQUENCE</scope>
    <source>
        <strain evidence="1">BYM</strain>
        <tissue evidence="1">Leaf</tissue>
    </source>
</reference>
<accession>A0A8K0GVU0</accession>
<dbReference type="PANTHER" id="PTHR33674">
    <property type="entry name" value="METHIONINE-S-OXIDE REDUCTASE"/>
    <property type="match status" value="1"/>
</dbReference>
<dbReference type="Pfam" id="PF24046">
    <property type="entry name" value="At4g08330"/>
    <property type="match status" value="1"/>
</dbReference>
<proteinExistence type="predicted"/>
<evidence type="ECO:0000313" key="1">
    <source>
        <dbReference type="EMBL" id="KAF3439303.1"/>
    </source>
</evidence>
<dbReference type="Proteomes" id="UP000796880">
    <property type="component" value="Unassembled WGS sequence"/>
</dbReference>
<comment type="caution">
    <text evidence="1">The sequence shown here is derived from an EMBL/GenBank/DDBJ whole genome shotgun (WGS) entry which is preliminary data.</text>
</comment>
<gene>
    <name evidence="1" type="ORF">FNV43_RR17579</name>
</gene>
<sequence length="168" mass="18971">MILAGDNEDSTWLDQNQHLSLCSSLPSHVSYSCGTCGYQLNLSSDNRNASVISSDYHKLIKRGTISFFCIDESRFTQTQKRQCRPYFTSRRSWGLFRRKTKLLCRKCGNHIGNAYNVNTSSSTSLTLGKLYSISWDGISDCRVYDIKIRALQPSSSSNDLSFPAEKSK</sequence>